<keyword evidence="2" id="KW-0496">Mitochondrion</keyword>
<proteinExistence type="predicted"/>
<dbReference type="AlphaFoldDB" id="W5R4D9"/>
<gene>
    <name evidence="2" type="primary">NAD4L</name>
</gene>
<organism evidence="2">
    <name type="scientific">Pseudocellus gertschi</name>
    <dbReference type="NCBI Taxonomy" id="1329481"/>
    <lineage>
        <taxon>Eukaryota</taxon>
        <taxon>Metazoa</taxon>
        <taxon>Ecdysozoa</taxon>
        <taxon>Arthropoda</taxon>
        <taxon>Chelicerata</taxon>
        <taxon>Arachnida</taxon>
        <taxon>Ricinulei</taxon>
        <taxon>Ricinoididae</taxon>
        <taxon>Pseudocellus</taxon>
    </lineage>
</organism>
<dbReference type="EMBL" id="KC688691">
    <property type="protein sequence ID" value="AGL11945.1"/>
    <property type="molecule type" value="Genomic_DNA"/>
</dbReference>
<geneLocation type="mitochondrion" evidence="2"/>
<feature type="transmembrane region" description="Helical" evidence="1">
    <location>
        <begin position="36"/>
        <end position="59"/>
    </location>
</feature>
<keyword evidence="1" id="KW-1133">Transmembrane helix</keyword>
<accession>W5R4D9</accession>
<keyword evidence="1" id="KW-0472">Membrane</keyword>
<name>W5R4D9_9ARAC</name>
<protein>
    <submittedName>
        <fullName evidence="2">NADH dehydrogenase subunit 4L</fullName>
    </submittedName>
</protein>
<reference evidence="2" key="1">
    <citation type="submission" date="2013-02" db="EMBL/GenBank/DDBJ databases">
        <title>Variation between mitochondrial genomes of Ricinulei.</title>
        <authorList>
            <person name="Fahrein K."/>
            <person name="Podsiadlowski L."/>
            <person name="Talarico G."/>
        </authorList>
    </citation>
    <scope>NUCLEOTIDE SEQUENCE</scope>
</reference>
<feature type="transmembrane region" description="Helical" evidence="1">
    <location>
        <begin position="6"/>
        <end position="29"/>
    </location>
</feature>
<evidence type="ECO:0000256" key="1">
    <source>
        <dbReference type="SAM" id="Phobius"/>
    </source>
</evidence>
<feature type="transmembrane region" description="Helical" evidence="1">
    <location>
        <begin position="65"/>
        <end position="88"/>
    </location>
</feature>
<sequence length="92" mass="10896">MEACLFFYLCGLFSYVVSGDYVLLMLLSLEFMAVGVFLLIFCGLGVCMVIIIYFCFFLLWLSVKVLWVCLCWWVLFVLLVEMWFIVIFKWLV</sequence>
<keyword evidence="1" id="KW-0812">Transmembrane</keyword>
<evidence type="ECO:0000313" key="2">
    <source>
        <dbReference type="EMBL" id="AGL11945.1"/>
    </source>
</evidence>